<dbReference type="Proteomes" id="UP001212997">
    <property type="component" value="Unassembled WGS sequence"/>
</dbReference>
<reference evidence="1" key="1">
    <citation type="submission" date="2022-07" db="EMBL/GenBank/DDBJ databases">
        <title>Genome Sequence of Physisporinus lineatus.</title>
        <authorList>
            <person name="Buettner E."/>
        </authorList>
    </citation>
    <scope>NUCLEOTIDE SEQUENCE</scope>
    <source>
        <strain evidence="1">VT162</strain>
    </source>
</reference>
<keyword evidence="2" id="KW-1185">Reference proteome</keyword>
<dbReference type="AlphaFoldDB" id="A0AAD5VAX2"/>
<evidence type="ECO:0000313" key="1">
    <source>
        <dbReference type="EMBL" id="KAJ3489162.1"/>
    </source>
</evidence>
<name>A0AAD5VAX2_9APHY</name>
<organism evidence="1 2">
    <name type="scientific">Meripilus lineatus</name>
    <dbReference type="NCBI Taxonomy" id="2056292"/>
    <lineage>
        <taxon>Eukaryota</taxon>
        <taxon>Fungi</taxon>
        <taxon>Dikarya</taxon>
        <taxon>Basidiomycota</taxon>
        <taxon>Agaricomycotina</taxon>
        <taxon>Agaricomycetes</taxon>
        <taxon>Polyporales</taxon>
        <taxon>Meripilaceae</taxon>
        <taxon>Meripilus</taxon>
    </lineage>
</organism>
<dbReference type="EMBL" id="JANAWD010000051">
    <property type="protein sequence ID" value="KAJ3489162.1"/>
    <property type="molecule type" value="Genomic_DNA"/>
</dbReference>
<protein>
    <submittedName>
        <fullName evidence="1">Uncharacterized protein</fullName>
    </submittedName>
</protein>
<comment type="caution">
    <text evidence="1">The sequence shown here is derived from an EMBL/GenBank/DDBJ whole genome shotgun (WGS) entry which is preliminary data.</text>
</comment>
<sequence length="71" mass="8062">MNTPEDKLKELFTMPSPAPTNFGLTPGRLPGPTYDSAQALLECLRHNHLKQHIFFNDRGFHKYVVSHSAKL</sequence>
<evidence type="ECO:0000313" key="2">
    <source>
        <dbReference type="Proteomes" id="UP001212997"/>
    </source>
</evidence>
<gene>
    <name evidence="1" type="ORF">NLI96_g2302</name>
</gene>
<proteinExistence type="predicted"/>
<accession>A0AAD5VAX2</accession>